<dbReference type="VEuPathDB" id="FungiDB:PC9H_008414"/>
<accession>A0A8H6ZRA2</accession>
<dbReference type="AlphaFoldDB" id="A0A8H6ZRA2"/>
<keyword evidence="3" id="KW-1185">Reference proteome</keyword>
<comment type="caution">
    <text evidence="2">The sequence shown here is derived from an EMBL/GenBank/DDBJ whole genome shotgun (WGS) entry which is preliminary data.</text>
</comment>
<organism evidence="2 3">
    <name type="scientific">Pleurotus ostreatus</name>
    <name type="common">Oyster mushroom</name>
    <name type="synonym">White-rot fungus</name>
    <dbReference type="NCBI Taxonomy" id="5322"/>
    <lineage>
        <taxon>Eukaryota</taxon>
        <taxon>Fungi</taxon>
        <taxon>Dikarya</taxon>
        <taxon>Basidiomycota</taxon>
        <taxon>Agaricomycotina</taxon>
        <taxon>Agaricomycetes</taxon>
        <taxon>Agaricomycetidae</taxon>
        <taxon>Agaricales</taxon>
        <taxon>Pleurotineae</taxon>
        <taxon>Pleurotaceae</taxon>
        <taxon>Pleurotus</taxon>
    </lineage>
</organism>
<dbReference type="GeneID" id="59378232"/>
<dbReference type="OrthoDB" id="3269456at2759"/>
<gene>
    <name evidence="2" type="ORF">PC9H_008414</name>
</gene>
<proteinExistence type="predicted"/>
<dbReference type="Proteomes" id="UP000623687">
    <property type="component" value="Unassembled WGS sequence"/>
</dbReference>
<protein>
    <submittedName>
        <fullName evidence="2">Uncharacterized protein</fullName>
    </submittedName>
</protein>
<feature type="compositionally biased region" description="Basic and acidic residues" evidence="1">
    <location>
        <begin position="273"/>
        <end position="282"/>
    </location>
</feature>
<evidence type="ECO:0000313" key="2">
    <source>
        <dbReference type="EMBL" id="KAF7426049.1"/>
    </source>
</evidence>
<evidence type="ECO:0000313" key="3">
    <source>
        <dbReference type="Proteomes" id="UP000623687"/>
    </source>
</evidence>
<evidence type="ECO:0000256" key="1">
    <source>
        <dbReference type="SAM" id="MobiDB-lite"/>
    </source>
</evidence>
<feature type="region of interest" description="Disordered" evidence="1">
    <location>
        <begin position="273"/>
        <end position="295"/>
    </location>
</feature>
<dbReference type="EMBL" id="JACETU010000006">
    <property type="protein sequence ID" value="KAF7426049.1"/>
    <property type="molecule type" value="Genomic_DNA"/>
</dbReference>
<name>A0A8H6ZRA2_PLEOS</name>
<dbReference type="RefSeq" id="XP_036629353.1">
    <property type="nucleotide sequence ID" value="XM_036777925.1"/>
</dbReference>
<reference evidence="2" key="1">
    <citation type="submission" date="2019-07" db="EMBL/GenBank/DDBJ databases">
        <authorList>
            <person name="Palmer J.M."/>
        </authorList>
    </citation>
    <scope>NUCLEOTIDE SEQUENCE</scope>
    <source>
        <strain evidence="2">PC9</strain>
    </source>
</reference>
<sequence length="341" mass="38503">MPFDLSATSLQLQSVVNAIVENRLLFSKQEKELGDIVDVIDLEKVFDFLTLVDIDTKGSKRLCVEDEVVHTPTELQVRMFGVLVNHELPPRLREIEPNGRIYARQHVAISGLGAPFFTKAIEGLQELAQYLTHFFKEGSWAGWSPSEHLGFSVLDANSRYYTLRSTQLVPNDVPFPKDMDPRGLLERGKGTEFAYSEDNVVEYWKYNKDDNSYTVINPREFKDGDIVEVHVSFLLLKMSTSQRKYYNHSNVLPRYRMLLTLRGLTLLAHNEHKDDADKHDETSSQEAVVDTSQGGDNDQIFRKGLGAKTTAPVFKNLATAAACFLSRVCVGADADKKSLIQ</sequence>
<feature type="compositionally biased region" description="Polar residues" evidence="1">
    <location>
        <begin position="284"/>
        <end position="295"/>
    </location>
</feature>